<gene>
    <name evidence="1" type="ORF">KI809_02435</name>
</gene>
<reference evidence="1 2" key="1">
    <citation type="submission" date="2021-05" db="EMBL/GenBank/DDBJ databases">
        <title>The draft genome of Geobacter pelophilus DSM 12255.</title>
        <authorList>
            <person name="Xu Z."/>
            <person name="Masuda Y."/>
            <person name="Itoh H."/>
            <person name="Senoo K."/>
        </authorList>
    </citation>
    <scope>NUCLEOTIDE SEQUENCE [LARGE SCALE GENOMIC DNA]</scope>
    <source>
        <strain evidence="1 2">DSM 12255</strain>
    </source>
</reference>
<protein>
    <submittedName>
        <fullName evidence="1">Conjugal transfer protein TrbC</fullName>
    </submittedName>
</protein>
<evidence type="ECO:0000313" key="2">
    <source>
        <dbReference type="Proteomes" id="UP000811899"/>
    </source>
</evidence>
<evidence type="ECO:0000313" key="1">
    <source>
        <dbReference type="EMBL" id="MBT0663147.1"/>
    </source>
</evidence>
<sequence>MAALVIPAVVRGDNPRQLFIDTPDACYQTERQDGESIYLKAIGTCAGKPGRAVISGDRQRVKVFVGGKFWNEQQPQPLGTPEVSAVLDSADRMTGTIKIPANVAEHEMKQAAETLNAYYHSPEFQGRLKSETERITGELFGNTSAKFYPDSKTQAHGKLGSDERVYVFISAAMPLQTVRNYAASVARLRDPNVTLVMRGFVEGMTKIQPTIRYIASVLQRDASCNPADGKCEMLPASLAVDPLLFRRYGIDRVPAVVYARGVKAEDAALSEGDAKNTSITENHTVYGDASLEYLIEQIQRETGSRSLKDLSGM</sequence>
<dbReference type="Proteomes" id="UP000811899">
    <property type="component" value="Unassembled WGS sequence"/>
</dbReference>
<proteinExistence type="predicted"/>
<accession>A0AAW4L0V2</accession>
<name>A0AAW4L0V2_9BACT</name>
<dbReference type="Pfam" id="PF09673">
    <property type="entry name" value="TrbC_Ftype"/>
    <property type="match status" value="1"/>
</dbReference>
<comment type="caution">
    <text evidence="1">The sequence shown here is derived from an EMBL/GenBank/DDBJ whole genome shotgun (WGS) entry which is preliminary data.</text>
</comment>
<organism evidence="1 2">
    <name type="scientific">Geoanaerobacter pelophilus</name>
    <dbReference type="NCBI Taxonomy" id="60036"/>
    <lineage>
        <taxon>Bacteria</taxon>
        <taxon>Pseudomonadati</taxon>
        <taxon>Thermodesulfobacteriota</taxon>
        <taxon>Desulfuromonadia</taxon>
        <taxon>Geobacterales</taxon>
        <taxon>Geobacteraceae</taxon>
        <taxon>Geoanaerobacter</taxon>
    </lineage>
</organism>
<dbReference type="AlphaFoldDB" id="A0AAW4L0V2"/>
<keyword evidence="2" id="KW-1185">Reference proteome</keyword>
<dbReference type="InterPro" id="IPR019106">
    <property type="entry name" value="T4SS_TrbC"/>
</dbReference>
<dbReference type="EMBL" id="JAHCVJ010000001">
    <property type="protein sequence ID" value="MBT0663147.1"/>
    <property type="molecule type" value="Genomic_DNA"/>
</dbReference>